<evidence type="ECO:0000256" key="1">
    <source>
        <dbReference type="SAM" id="SignalP"/>
    </source>
</evidence>
<protein>
    <submittedName>
        <fullName evidence="2">Uncharacterized protein</fullName>
    </submittedName>
</protein>
<feature type="chain" id="PRO_5042891142" evidence="1">
    <location>
        <begin position="20"/>
        <end position="112"/>
    </location>
</feature>
<accession>A0AAN7MS83</accession>
<sequence>MGVVFLAFILSIYFPFTMWCDPNSILSSRISVFRSLNSSFEVTTPQFCICARLFVRNSDVIFSIYFYARAVEEKVPSLAIQKLGFWINWELKFGFLACLLVYLNSRDFLLLL</sequence>
<reference evidence="2 3" key="1">
    <citation type="journal article" date="2023" name="Hortic Res">
        <title>Pangenome of water caltrop reveals structural variations and asymmetric subgenome divergence after allopolyploidization.</title>
        <authorList>
            <person name="Zhang X."/>
            <person name="Chen Y."/>
            <person name="Wang L."/>
            <person name="Yuan Y."/>
            <person name="Fang M."/>
            <person name="Shi L."/>
            <person name="Lu R."/>
            <person name="Comes H.P."/>
            <person name="Ma Y."/>
            <person name="Chen Y."/>
            <person name="Huang G."/>
            <person name="Zhou Y."/>
            <person name="Zheng Z."/>
            <person name="Qiu Y."/>
        </authorList>
    </citation>
    <scope>NUCLEOTIDE SEQUENCE [LARGE SCALE GENOMIC DNA]</scope>
    <source>
        <strain evidence="2">F231</strain>
    </source>
</reference>
<dbReference type="AlphaFoldDB" id="A0AAN7MS83"/>
<organism evidence="2 3">
    <name type="scientific">Trapa natans</name>
    <name type="common">Water chestnut</name>
    <dbReference type="NCBI Taxonomy" id="22666"/>
    <lineage>
        <taxon>Eukaryota</taxon>
        <taxon>Viridiplantae</taxon>
        <taxon>Streptophyta</taxon>
        <taxon>Embryophyta</taxon>
        <taxon>Tracheophyta</taxon>
        <taxon>Spermatophyta</taxon>
        <taxon>Magnoliopsida</taxon>
        <taxon>eudicotyledons</taxon>
        <taxon>Gunneridae</taxon>
        <taxon>Pentapetalae</taxon>
        <taxon>rosids</taxon>
        <taxon>malvids</taxon>
        <taxon>Myrtales</taxon>
        <taxon>Lythraceae</taxon>
        <taxon>Trapa</taxon>
    </lineage>
</organism>
<evidence type="ECO:0000313" key="3">
    <source>
        <dbReference type="Proteomes" id="UP001346149"/>
    </source>
</evidence>
<keyword evidence="1" id="KW-0732">Signal</keyword>
<name>A0AAN7MS83_TRANT</name>
<comment type="caution">
    <text evidence="2">The sequence shown here is derived from an EMBL/GenBank/DDBJ whole genome shotgun (WGS) entry which is preliminary data.</text>
</comment>
<dbReference type="Proteomes" id="UP001346149">
    <property type="component" value="Unassembled WGS sequence"/>
</dbReference>
<keyword evidence="3" id="KW-1185">Reference proteome</keyword>
<proteinExistence type="predicted"/>
<feature type="signal peptide" evidence="1">
    <location>
        <begin position="1"/>
        <end position="19"/>
    </location>
</feature>
<gene>
    <name evidence="2" type="ORF">SAY86_021332</name>
</gene>
<evidence type="ECO:0000313" key="2">
    <source>
        <dbReference type="EMBL" id="KAK4800845.1"/>
    </source>
</evidence>
<dbReference type="EMBL" id="JAXQNO010000003">
    <property type="protein sequence ID" value="KAK4800845.1"/>
    <property type="molecule type" value="Genomic_DNA"/>
</dbReference>